<reference evidence="2" key="1">
    <citation type="submission" date="2020-07" db="EMBL/GenBank/DDBJ databases">
        <title>Complete genome sequencing of Coprobacter sp. strain 2CBH44.</title>
        <authorList>
            <person name="Sakamoto M."/>
            <person name="Murakami T."/>
            <person name="Mori H."/>
        </authorList>
    </citation>
    <scope>NUCLEOTIDE SEQUENCE [LARGE SCALE GENOMIC DNA]</scope>
    <source>
        <strain evidence="2">2CBH44</strain>
    </source>
</reference>
<evidence type="ECO:0000313" key="2">
    <source>
        <dbReference type="Proteomes" id="UP000594042"/>
    </source>
</evidence>
<accession>A0A7G1HQS7</accession>
<dbReference type="EMBL" id="AP023322">
    <property type="protein sequence ID" value="BCI62015.1"/>
    <property type="molecule type" value="Genomic_DNA"/>
</dbReference>
<dbReference type="Proteomes" id="UP000594042">
    <property type="component" value="Chromosome"/>
</dbReference>
<sequence length="84" mass="9974">MDDKMSFYFSAAKVDIILQYKLRAYPYFIEIFLQNVLFRLINTSKTDGLYYVCLKLAIKLLDSGDLKRDPVLLRYGEHWILCNK</sequence>
<protein>
    <submittedName>
        <fullName evidence="1">Uncharacterized protein</fullName>
    </submittedName>
</protein>
<proteinExistence type="predicted"/>
<evidence type="ECO:0000313" key="1">
    <source>
        <dbReference type="EMBL" id="BCI62015.1"/>
    </source>
</evidence>
<dbReference type="AlphaFoldDB" id="A0A7G1HQS7"/>
<keyword evidence="2" id="KW-1185">Reference proteome</keyword>
<name>A0A7G1HQS7_9BACT</name>
<dbReference type="KEGG" id="copr:Cop2CBH44_03680"/>
<organism evidence="1 2">
    <name type="scientific">Coprobacter secundus subsp. similis</name>
    <dbReference type="NCBI Taxonomy" id="2751153"/>
    <lineage>
        <taxon>Bacteria</taxon>
        <taxon>Pseudomonadati</taxon>
        <taxon>Bacteroidota</taxon>
        <taxon>Bacteroidia</taxon>
        <taxon>Bacteroidales</taxon>
        <taxon>Barnesiellaceae</taxon>
        <taxon>Coprobacter</taxon>
    </lineage>
</organism>
<gene>
    <name evidence="1" type="ORF">Cop2CBH44_03680</name>
</gene>